<dbReference type="Pfam" id="PF00990">
    <property type="entry name" value="GGDEF"/>
    <property type="match status" value="1"/>
</dbReference>
<feature type="domain" description="GGDEF" evidence="3">
    <location>
        <begin position="167"/>
        <end position="300"/>
    </location>
</feature>
<gene>
    <name evidence="4" type="ORF">DLM_3842</name>
</gene>
<dbReference type="Gene3D" id="3.30.70.270">
    <property type="match status" value="1"/>
</dbReference>
<feature type="domain" description="PAS" evidence="1">
    <location>
        <begin position="4"/>
        <end position="80"/>
    </location>
</feature>
<dbReference type="Gene3D" id="3.30.450.20">
    <property type="entry name" value="PAS domain"/>
    <property type="match status" value="1"/>
</dbReference>
<dbReference type="SUPFAM" id="SSF55073">
    <property type="entry name" value="Nucleotide cyclase"/>
    <property type="match status" value="1"/>
</dbReference>
<dbReference type="AlphaFoldDB" id="A0A3G9GNL0"/>
<evidence type="ECO:0000313" key="4">
    <source>
        <dbReference type="EMBL" id="BBF87421.1"/>
    </source>
</evidence>
<dbReference type="PANTHER" id="PTHR46663:SF3">
    <property type="entry name" value="SLL0267 PROTEIN"/>
    <property type="match status" value="1"/>
</dbReference>
<name>A0A3G9GNL0_9NEIS</name>
<dbReference type="OrthoDB" id="9813903at2"/>
<dbReference type="InterPro" id="IPR001610">
    <property type="entry name" value="PAC"/>
</dbReference>
<dbReference type="InterPro" id="IPR000700">
    <property type="entry name" value="PAS-assoc_C"/>
</dbReference>
<dbReference type="Pfam" id="PF13426">
    <property type="entry name" value="PAS_9"/>
    <property type="match status" value="1"/>
</dbReference>
<keyword evidence="5" id="KW-1185">Reference proteome</keyword>
<dbReference type="PROSITE" id="PS50887">
    <property type="entry name" value="GGDEF"/>
    <property type="match status" value="1"/>
</dbReference>
<dbReference type="SMART" id="SM00267">
    <property type="entry name" value="GGDEF"/>
    <property type="match status" value="1"/>
</dbReference>
<protein>
    <recommendedName>
        <fullName evidence="6">Diguanylate cyclase</fullName>
    </recommendedName>
</protein>
<dbReference type="EMBL" id="AP018823">
    <property type="protein sequence ID" value="BBF87421.1"/>
    <property type="molecule type" value="Genomic_DNA"/>
</dbReference>
<dbReference type="CDD" id="cd01949">
    <property type="entry name" value="GGDEF"/>
    <property type="match status" value="1"/>
</dbReference>
<dbReference type="InterPro" id="IPR029787">
    <property type="entry name" value="Nucleotide_cyclase"/>
</dbReference>
<dbReference type="RefSeq" id="WP_089082329.1">
    <property type="nucleotide sequence ID" value="NZ_AP018823.1"/>
</dbReference>
<reference evidence="4 5" key="2">
    <citation type="journal article" date="2017" name="Genome Announc.">
        <title>Draft genome sequence of Aquitalea magnusonii strain H3, a plant growth-promoting bacterium of duckweed Lemna minor.</title>
        <authorList>
            <person name="Ishizawa H."/>
            <person name="Kuroda M."/>
            <person name="Ike M."/>
        </authorList>
    </citation>
    <scope>NUCLEOTIDE SEQUENCE [LARGE SCALE GENOMIC DNA]</scope>
    <source>
        <strain evidence="4 5">H3</strain>
    </source>
</reference>
<dbReference type="SUPFAM" id="SSF55785">
    <property type="entry name" value="PYP-like sensor domain (PAS domain)"/>
    <property type="match status" value="1"/>
</dbReference>
<dbReference type="CDD" id="cd00130">
    <property type="entry name" value="PAS"/>
    <property type="match status" value="1"/>
</dbReference>
<organism evidence="4 5">
    <name type="scientific">Aquitalea magnusonii</name>
    <dbReference type="NCBI Taxonomy" id="332411"/>
    <lineage>
        <taxon>Bacteria</taxon>
        <taxon>Pseudomonadati</taxon>
        <taxon>Pseudomonadota</taxon>
        <taxon>Betaproteobacteria</taxon>
        <taxon>Neisseriales</taxon>
        <taxon>Chromobacteriaceae</taxon>
        <taxon>Aquitalea</taxon>
    </lineage>
</organism>
<dbReference type="PANTHER" id="PTHR46663">
    <property type="entry name" value="DIGUANYLATE CYCLASE DGCT-RELATED"/>
    <property type="match status" value="1"/>
</dbReference>
<accession>A0A3G9GNL0</accession>
<evidence type="ECO:0008006" key="6">
    <source>
        <dbReference type="Google" id="ProtNLM"/>
    </source>
</evidence>
<feature type="domain" description="PAC" evidence="2">
    <location>
        <begin position="81"/>
        <end position="135"/>
    </location>
</feature>
<reference evidence="5" key="3">
    <citation type="journal article" date="2017" name="Plant Physiol. Biochem.">
        <title>Differential oxidative and antioxidative response of duckweed Lemna minor toward plant growth promoting/inhibiting bacteria.</title>
        <authorList>
            <person name="Ishizawa H."/>
            <person name="Kuroda M."/>
            <person name="Morikawa M."/>
            <person name="Ike M."/>
        </authorList>
    </citation>
    <scope>NUCLEOTIDE SEQUENCE [LARGE SCALE GENOMIC DNA]</scope>
    <source>
        <strain evidence="5">H3</strain>
    </source>
</reference>
<evidence type="ECO:0000259" key="3">
    <source>
        <dbReference type="PROSITE" id="PS50887"/>
    </source>
</evidence>
<dbReference type="NCBIfam" id="TIGR00254">
    <property type="entry name" value="GGDEF"/>
    <property type="match status" value="1"/>
</dbReference>
<dbReference type="PROSITE" id="PS50112">
    <property type="entry name" value="PAS"/>
    <property type="match status" value="1"/>
</dbReference>
<dbReference type="SMART" id="SM00086">
    <property type="entry name" value="PAC"/>
    <property type="match status" value="1"/>
</dbReference>
<reference evidence="5" key="1">
    <citation type="journal article" date="2017" name="Biotechnol. Biofuels">
        <title>Evaluation of environmental bacterial communities as a factor affecting the growth of duckweed Lemna minor.</title>
        <authorList>
            <person name="Ishizawa H."/>
            <person name="Kuroda M."/>
            <person name="Morikawa M."/>
            <person name="Ike M."/>
        </authorList>
    </citation>
    <scope>NUCLEOTIDE SEQUENCE [LARGE SCALE GENOMIC DNA]</scope>
    <source>
        <strain evidence="5">H3</strain>
    </source>
</reference>
<evidence type="ECO:0000313" key="5">
    <source>
        <dbReference type="Proteomes" id="UP000198290"/>
    </source>
</evidence>
<dbReference type="GO" id="GO:0003824">
    <property type="term" value="F:catalytic activity"/>
    <property type="evidence" value="ECO:0007669"/>
    <property type="project" value="UniProtKB-ARBA"/>
</dbReference>
<dbReference type="InterPro" id="IPR000160">
    <property type="entry name" value="GGDEF_dom"/>
</dbReference>
<evidence type="ECO:0000259" key="1">
    <source>
        <dbReference type="PROSITE" id="PS50112"/>
    </source>
</evidence>
<dbReference type="InterPro" id="IPR052163">
    <property type="entry name" value="DGC-Regulatory_Protein"/>
</dbReference>
<proteinExistence type="predicted"/>
<dbReference type="Proteomes" id="UP000198290">
    <property type="component" value="Chromosome"/>
</dbReference>
<dbReference type="KEGG" id="amah:DLM_3842"/>
<sequence length="300" mass="33837">MVLKQRDFRLIVEHANDAIVVTEVQPLDEPGPRIVYVNHAFSRLCGYDRGEIVGRSPRFLQGPQTDRGTLQNIRKALEEVRPICLQLLNYHKSGQAYWVELSIMPLLDNDGTVSHFVAIERDVTQWRSLHESLYLQAVTDELTGLFNRRMFADVGNKYLNLARRQRTPLCVVMLDLDHFKHVNDCYGHHTGDLLLQLVGRVLEKGIRESDVAGRLGGEEFGILLPETALHDALLVVARIQDLLQSECRQASLPAGAWVTVSIGVSMLGEADTTLDCTLQRADQALYTAKERGRNRIEICI</sequence>
<dbReference type="InterPro" id="IPR035965">
    <property type="entry name" value="PAS-like_dom_sf"/>
</dbReference>
<dbReference type="FunFam" id="3.30.70.270:FF:000001">
    <property type="entry name" value="Diguanylate cyclase domain protein"/>
    <property type="match status" value="1"/>
</dbReference>
<dbReference type="InterPro" id="IPR000014">
    <property type="entry name" value="PAS"/>
</dbReference>
<dbReference type="InterPro" id="IPR043128">
    <property type="entry name" value="Rev_trsase/Diguanyl_cyclase"/>
</dbReference>
<dbReference type="NCBIfam" id="TIGR00229">
    <property type="entry name" value="sensory_box"/>
    <property type="match status" value="1"/>
</dbReference>
<dbReference type="SMART" id="SM00091">
    <property type="entry name" value="PAS"/>
    <property type="match status" value="1"/>
</dbReference>
<dbReference type="PROSITE" id="PS50113">
    <property type="entry name" value="PAC"/>
    <property type="match status" value="1"/>
</dbReference>
<evidence type="ECO:0000259" key="2">
    <source>
        <dbReference type="PROSITE" id="PS50113"/>
    </source>
</evidence>